<dbReference type="GO" id="GO:0030170">
    <property type="term" value="F:pyridoxal phosphate binding"/>
    <property type="evidence" value="ECO:0007669"/>
    <property type="project" value="InterPro"/>
</dbReference>
<dbReference type="Pfam" id="PF00202">
    <property type="entry name" value="Aminotran_3"/>
    <property type="match status" value="1"/>
</dbReference>
<keyword evidence="5" id="KW-0413">Isomerase</keyword>
<sequence>MTQKSTSDATESERIVNRARNVIPGGAQTGLRAQAYGTGEIAFERAKDATLTTVDGDEYTDYHLGFGPIILGHAYDSVDDAARRAIDGGVLYGAGTAPLEVEVAERLVEQLPSVEQVNFCNSGSEATYHAIRLARAATGNEKILKFEGCYHGWHDYVDVSVYPPEDGLGEQYPESEGMLSSAVENTLVVPFNDSKAVEDVFRDHGDDLAGVILEPVPHSVGCILPRREFLQTLRELTEEADVPLIFDEVISGFRHSPNGAQGEFGVKPDLTCVAKALGNGYPVAAVGGREELLSQAGGDNKSGVVISGTYSGNLPGLAAARETIDTIVEEDVQSYVTDLGDDYRAGLRDLLADRGVPGRVVGHRSIFSIQFGVTGEPESYEDILGLDEEKFREFAGGMRERGHFFTPNPYKRHHLSFAHGEEHLECYLDDADDVLANL</sequence>
<evidence type="ECO:0000313" key="10">
    <source>
        <dbReference type="Proteomes" id="UP001501729"/>
    </source>
</evidence>
<evidence type="ECO:0000256" key="7">
    <source>
        <dbReference type="ARBA" id="ARBA00031365"/>
    </source>
</evidence>
<dbReference type="SUPFAM" id="SSF53383">
    <property type="entry name" value="PLP-dependent transferases"/>
    <property type="match status" value="1"/>
</dbReference>
<dbReference type="Proteomes" id="UP001501729">
    <property type="component" value="Unassembled WGS sequence"/>
</dbReference>
<organism evidence="9 10">
    <name type="scientific">Haladaptatus pallidirubidus</name>
    <dbReference type="NCBI Taxonomy" id="1008152"/>
    <lineage>
        <taxon>Archaea</taxon>
        <taxon>Methanobacteriati</taxon>
        <taxon>Methanobacteriota</taxon>
        <taxon>Stenosarchaea group</taxon>
        <taxon>Halobacteria</taxon>
        <taxon>Halobacteriales</taxon>
        <taxon>Haladaptataceae</taxon>
        <taxon>Haladaptatus</taxon>
    </lineage>
</organism>
<dbReference type="PANTHER" id="PTHR43713:SF3">
    <property type="entry name" value="GLUTAMATE-1-SEMIALDEHYDE 2,1-AMINOMUTASE 1, CHLOROPLASTIC-RELATED"/>
    <property type="match status" value="1"/>
</dbReference>
<comment type="caution">
    <text evidence="9">The sequence shown here is derived from an EMBL/GenBank/DDBJ whole genome shotgun (WGS) entry which is preliminary data.</text>
</comment>
<dbReference type="InterPro" id="IPR049704">
    <property type="entry name" value="Aminotrans_3_PPA_site"/>
</dbReference>
<keyword evidence="4 8" id="KW-0663">Pyridoxal phosphate</keyword>
<keyword evidence="10" id="KW-1185">Reference proteome</keyword>
<dbReference type="GeneID" id="68614514"/>
<protein>
    <recommendedName>
        <fullName evidence="3">Glutamate-1-semialdehyde 2,1-aminomutase</fullName>
    </recommendedName>
    <alternativeName>
        <fullName evidence="7">Glutamate-1-semialdehyde aminotransferase</fullName>
    </alternativeName>
</protein>
<dbReference type="EMBL" id="BAABKX010000015">
    <property type="protein sequence ID" value="GAA5055962.1"/>
    <property type="molecule type" value="Genomic_DNA"/>
</dbReference>
<dbReference type="PANTHER" id="PTHR43713">
    <property type="entry name" value="GLUTAMATE-1-SEMIALDEHYDE 2,1-AMINOMUTASE"/>
    <property type="match status" value="1"/>
</dbReference>
<dbReference type="InterPro" id="IPR015424">
    <property type="entry name" value="PyrdxlP-dep_Trfase"/>
</dbReference>
<dbReference type="InterPro" id="IPR015421">
    <property type="entry name" value="PyrdxlP-dep_Trfase_major"/>
</dbReference>
<dbReference type="AlphaFoldDB" id="A0AAV3UKY5"/>
<comment type="similarity">
    <text evidence="8">Belongs to the class-III pyridoxal-phosphate-dependent aminotransferase family.</text>
</comment>
<dbReference type="GO" id="GO:0008483">
    <property type="term" value="F:transaminase activity"/>
    <property type="evidence" value="ECO:0007669"/>
    <property type="project" value="InterPro"/>
</dbReference>
<evidence type="ECO:0000256" key="8">
    <source>
        <dbReference type="RuleBase" id="RU003560"/>
    </source>
</evidence>
<dbReference type="Gene3D" id="3.40.640.10">
    <property type="entry name" value="Type I PLP-dependent aspartate aminotransferase-like (Major domain)"/>
    <property type="match status" value="1"/>
</dbReference>
<reference evidence="9 10" key="1">
    <citation type="journal article" date="2019" name="Int. J. Syst. Evol. Microbiol.">
        <title>The Global Catalogue of Microorganisms (GCM) 10K type strain sequencing project: providing services to taxonomists for standard genome sequencing and annotation.</title>
        <authorList>
            <consortium name="The Broad Institute Genomics Platform"/>
            <consortium name="The Broad Institute Genome Sequencing Center for Infectious Disease"/>
            <person name="Wu L."/>
            <person name="Ma J."/>
        </authorList>
    </citation>
    <scope>NUCLEOTIDE SEQUENCE [LARGE SCALE GENOMIC DNA]</scope>
    <source>
        <strain evidence="9 10">JCM 17504</strain>
    </source>
</reference>
<comment type="pathway">
    <text evidence="6">Porphyrin-containing compound metabolism.</text>
</comment>
<dbReference type="CDD" id="cd00610">
    <property type="entry name" value="OAT_like"/>
    <property type="match status" value="1"/>
</dbReference>
<dbReference type="Gene3D" id="3.90.1150.10">
    <property type="entry name" value="Aspartate Aminotransferase, domain 1"/>
    <property type="match status" value="1"/>
</dbReference>
<dbReference type="PROSITE" id="PS00600">
    <property type="entry name" value="AA_TRANSFER_CLASS_3"/>
    <property type="match status" value="1"/>
</dbReference>
<evidence type="ECO:0000256" key="5">
    <source>
        <dbReference type="ARBA" id="ARBA00023235"/>
    </source>
</evidence>
<comment type="catalytic activity">
    <reaction evidence="1">
        <text>(S)-4-amino-5-oxopentanoate = 5-aminolevulinate</text>
        <dbReference type="Rhea" id="RHEA:14265"/>
        <dbReference type="ChEBI" id="CHEBI:57501"/>
        <dbReference type="ChEBI" id="CHEBI:356416"/>
        <dbReference type="EC" id="5.4.3.8"/>
    </reaction>
</comment>
<evidence type="ECO:0000313" key="9">
    <source>
        <dbReference type="EMBL" id="GAA5055962.1"/>
    </source>
</evidence>
<evidence type="ECO:0000256" key="6">
    <source>
        <dbReference type="ARBA" id="ARBA00023444"/>
    </source>
</evidence>
<evidence type="ECO:0000256" key="3">
    <source>
        <dbReference type="ARBA" id="ARBA00015416"/>
    </source>
</evidence>
<evidence type="ECO:0000256" key="4">
    <source>
        <dbReference type="ARBA" id="ARBA00022898"/>
    </source>
</evidence>
<accession>A0AAV3UKY5</accession>
<dbReference type="InterPro" id="IPR005814">
    <property type="entry name" value="Aminotrans_3"/>
</dbReference>
<name>A0AAV3UKY5_9EURY</name>
<dbReference type="InterPro" id="IPR015422">
    <property type="entry name" value="PyrdxlP-dep_Trfase_small"/>
</dbReference>
<gene>
    <name evidence="9" type="primary">hemL</name>
    <name evidence="9" type="ORF">GCM10025751_36220</name>
</gene>
<evidence type="ECO:0000256" key="1">
    <source>
        <dbReference type="ARBA" id="ARBA00001579"/>
    </source>
</evidence>
<proteinExistence type="inferred from homology"/>
<comment type="cofactor">
    <cofactor evidence="2">
        <name>pyridoxal 5'-phosphate</name>
        <dbReference type="ChEBI" id="CHEBI:597326"/>
    </cofactor>
</comment>
<evidence type="ECO:0000256" key="2">
    <source>
        <dbReference type="ARBA" id="ARBA00001933"/>
    </source>
</evidence>
<dbReference type="RefSeq" id="WP_227774252.1">
    <property type="nucleotide sequence ID" value="NZ_BAABKX010000015.1"/>
</dbReference>
<dbReference type="GO" id="GO:0042286">
    <property type="term" value="F:glutamate-1-semialdehyde 2,1-aminomutase activity"/>
    <property type="evidence" value="ECO:0007669"/>
    <property type="project" value="UniProtKB-EC"/>
</dbReference>